<name>A0ACC2W6W9_9TREE</name>
<accession>A0ACC2W6W9</accession>
<gene>
    <name evidence="1" type="ORF">QFC19_002930</name>
</gene>
<evidence type="ECO:0000313" key="1">
    <source>
        <dbReference type="EMBL" id="KAJ9107060.1"/>
    </source>
</evidence>
<organism evidence="1 2">
    <name type="scientific">Naganishia cerealis</name>
    <dbReference type="NCBI Taxonomy" id="610337"/>
    <lineage>
        <taxon>Eukaryota</taxon>
        <taxon>Fungi</taxon>
        <taxon>Dikarya</taxon>
        <taxon>Basidiomycota</taxon>
        <taxon>Agaricomycotina</taxon>
        <taxon>Tremellomycetes</taxon>
        <taxon>Filobasidiales</taxon>
        <taxon>Filobasidiaceae</taxon>
        <taxon>Naganishia</taxon>
    </lineage>
</organism>
<reference evidence="1" key="1">
    <citation type="submission" date="2023-04" db="EMBL/GenBank/DDBJ databases">
        <title>Draft Genome sequencing of Naganishia species isolated from polar environments using Oxford Nanopore Technology.</title>
        <authorList>
            <person name="Leo P."/>
            <person name="Venkateswaran K."/>
        </authorList>
    </citation>
    <scope>NUCLEOTIDE SEQUENCE</scope>
    <source>
        <strain evidence="1">MNA-CCFEE 5261</strain>
    </source>
</reference>
<keyword evidence="2" id="KW-1185">Reference proteome</keyword>
<comment type="caution">
    <text evidence="1">The sequence shown here is derived from an EMBL/GenBank/DDBJ whole genome shotgun (WGS) entry which is preliminary data.</text>
</comment>
<dbReference type="Proteomes" id="UP001241377">
    <property type="component" value="Unassembled WGS sequence"/>
</dbReference>
<proteinExistence type="predicted"/>
<protein>
    <submittedName>
        <fullName evidence="1">Uncharacterized protein</fullName>
    </submittedName>
</protein>
<sequence>MSARQHKKFPAVYHPTISEYYRLSLRLEDYLRCVIAEEDWQAVFDRGHAPFGEAETFHNYQQLLSGVLVAFPETQAAALEQSWDTSSIGQRVGPRMQSQADVGILLLMVPRQD</sequence>
<evidence type="ECO:0000313" key="2">
    <source>
        <dbReference type="Proteomes" id="UP001241377"/>
    </source>
</evidence>
<dbReference type="EMBL" id="JASBWR010000026">
    <property type="protein sequence ID" value="KAJ9107060.1"/>
    <property type="molecule type" value="Genomic_DNA"/>
</dbReference>